<keyword evidence="2" id="KW-1185">Reference proteome</keyword>
<proteinExistence type="predicted"/>
<comment type="caution">
    <text evidence="1">The sequence shown here is derived from an EMBL/GenBank/DDBJ whole genome shotgun (WGS) entry which is preliminary data.</text>
</comment>
<dbReference type="EMBL" id="JADNRY010000147">
    <property type="protein sequence ID" value="KAF9063413.1"/>
    <property type="molecule type" value="Genomic_DNA"/>
</dbReference>
<organism evidence="1 2">
    <name type="scientific">Rhodocollybia butyracea</name>
    <dbReference type="NCBI Taxonomy" id="206335"/>
    <lineage>
        <taxon>Eukaryota</taxon>
        <taxon>Fungi</taxon>
        <taxon>Dikarya</taxon>
        <taxon>Basidiomycota</taxon>
        <taxon>Agaricomycotina</taxon>
        <taxon>Agaricomycetes</taxon>
        <taxon>Agaricomycetidae</taxon>
        <taxon>Agaricales</taxon>
        <taxon>Marasmiineae</taxon>
        <taxon>Omphalotaceae</taxon>
        <taxon>Rhodocollybia</taxon>
    </lineage>
</organism>
<dbReference type="AlphaFoldDB" id="A0A9P5PGG0"/>
<protein>
    <submittedName>
        <fullName evidence="1">Uncharacterized protein</fullName>
    </submittedName>
</protein>
<evidence type="ECO:0000313" key="1">
    <source>
        <dbReference type="EMBL" id="KAF9063413.1"/>
    </source>
</evidence>
<dbReference type="Proteomes" id="UP000772434">
    <property type="component" value="Unassembled WGS sequence"/>
</dbReference>
<gene>
    <name evidence="1" type="ORF">BDP27DRAFT_1335195</name>
</gene>
<evidence type="ECO:0000313" key="2">
    <source>
        <dbReference type="Proteomes" id="UP000772434"/>
    </source>
</evidence>
<name>A0A9P5PGG0_9AGAR</name>
<accession>A0A9P5PGG0</accession>
<reference evidence="1" key="1">
    <citation type="submission" date="2020-11" db="EMBL/GenBank/DDBJ databases">
        <authorList>
            <consortium name="DOE Joint Genome Institute"/>
            <person name="Ahrendt S."/>
            <person name="Riley R."/>
            <person name="Andreopoulos W."/>
            <person name="Labutti K."/>
            <person name="Pangilinan J."/>
            <person name="Ruiz-Duenas F.J."/>
            <person name="Barrasa J.M."/>
            <person name="Sanchez-Garcia M."/>
            <person name="Camarero S."/>
            <person name="Miyauchi S."/>
            <person name="Serrano A."/>
            <person name="Linde D."/>
            <person name="Babiker R."/>
            <person name="Drula E."/>
            <person name="Ayuso-Fernandez I."/>
            <person name="Pacheco R."/>
            <person name="Padilla G."/>
            <person name="Ferreira P."/>
            <person name="Barriuso J."/>
            <person name="Kellner H."/>
            <person name="Castanera R."/>
            <person name="Alfaro M."/>
            <person name="Ramirez L."/>
            <person name="Pisabarro A.G."/>
            <person name="Kuo A."/>
            <person name="Tritt A."/>
            <person name="Lipzen A."/>
            <person name="He G."/>
            <person name="Yan M."/>
            <person name="Ng V."/>
            <person name="Cullen D."/>
            <person name="Martin F."/>
            <person name="Rosso M.-N."/>
            <person name="Henrissat B."/>
            <person name="Hibbett D."/>
            <person name="Martinez A.T."/>
            <person name="Grigoriev I.V."/>
        </authorList>
    </citation>
    <scope>NUCLEOTIDE SEQUENCE</scope>
    <source>
        <strain evidence="1">AH 40177</strain>
    </source>
</reference>
<sequence>MCYMNHDAHDRKTRSSLLFLVRRCPPDKPCAIGNPRNILKDTSTTLVPDVKSGNALSKNSSG</sequence>